<evidence type="ECO:0000313" key="1">
    <source>
        <dbReference type="EMBL" id="CAH2218035.1"/>
    </source>
</evidence>
<gene>
    <name evidence="1" type="primary">jg22218</name>
    <name evidence="1" type="ORF">PAEG_LOCUS5910</name>
</gene>
<sequence>DTQSLTNYLQIFRVYCSSFNKASRPFSSVKLREWARSRLLRALSSRTCIAQLGTAMRRDAGAVGGHTPPPRSTPATRLSARQLQLAGNTRSAPLAVGFQSVRVRHIHCAPSWWYPLGFANEIKRLTLAKSISFYSMPSYTDRLSCSSKSDYALETPS</sequence>
<evidence type="ECO:0000313" key="2">
    <source>
        <dbReference type="Proteomes" id="UP000838756"/>
    </source>
</evidence>
<proteinExistence type="predicted"/>
<keyword evidence="2" id="KW-1185">Reference proteome</keyword>
<dbReference type="EMBL" id="CAKXAJ010018975">
    <property type="protein sequence ID" value="CAH2218035.1"/>
    <property type="molecule type" value="Genomic_DNA"/>
</dbReference>
<organism evidence="1 2">
    <name type="scientific">Pararge aegeria aegeria</name>
    <dbReference type="NCBI Taxonomy" id="348720"/>
    <lineage>
        <taxon>Eukaryota</taxon>
        <taxon>Metazoa</taxon>
        <taxon>Ecdysozoa</taxon>
        <taxon>Arthropoda</taxon>
        <taxon>Hexapoda</taxon>
        <taxon>Insecta</taxon>
        <taxon>Pterygota</taxon>
        <taxon>Neoptera</taxon>
        <taxon>Endopterygota</taxon>
        <taxon>Lepidoptera</taxon>
        <taxon>Glossata</taxon>
        <taxon>Ditrysia</taxon>
        <taxon>Papilionoidea</taxon>
        <taxon>Nymphalidae</taxon>
        <taxon>Satyrinae</taxon>
        <taxon>Satyrini</taxon>
        <taxon>Parargina</taxon>
        <taxon>Pararge</taxon>
    </lineage>
</organism>
<comment type="caution">
    <text evidence="1">The sequence shown here is derived from an EMBL/GenBank/DDBJ whole genome shotgun (WGS) entry which is preliminary data.</text>
</comment>
<dbReference type="AlphaFoldDB" id="A0A8S4QSU2"/>
<name>A0A8S4QSU2_9NEOP</name>
<feature type="non-terminal residue" evidence="1">
    <location>
        <position position="1"/>
    </location>
</feature>
<protein>
    <submittedName>
        <fullName evidence="1">Jg22218 protein</fullName>
    </submittedName>
</protein>
<dbReference type="Proteomes" id="UP000838756">
    <property type="component" value="Unassembled WGS sequence"/>
</dbReference>
<reference evidence="1" key="1">
    <citation type="submission" date="2022-03" db="EMBL/GenBank/DDBJ databases">
        <authorList>
            <person name="Lindestad O."/>
        </authorList>
    </citation>
    <scope>NUCLEOTIDE SEQUENCE</scope>
</reference>
<accession>A0A8S4QSU2</accession>